<comment type="caution">
    <text evidence="1">The sequence shown here is derived from an EMBL/GenBank/DDBJ whole genome shotgun (WGS) entry which is preliminary data.</text>
</comment>
<proteinExistence type="predicted"/>
<protein>
    <submittedName>
        <fullName evidence="1">Uncharacterized protein</fullName>
    </submittedName>
</protein>
<reference evidence="1" key="1">
    <citation type="submission" date="2022-04" db="EMBL/GenBank/DDBJ databases">
        <title>Genome of the entomopathogenic fungus Entomophthora muscae.</title>
        <authorList>
            <person name="Elya C."/>
            <person name="Lovett B.R."/>
            <person name="Lee E."/>
            <person name="Macias A.M."/>
            <person name="Hajek A.E."/>
            <person name="De Bivort B.L."/>
            <person name="Kasson M.T."/>
            <person name="De Fine Licht H.H."/>
            <person name="Stajich J.E."/>
        </authorList>
    </citation>
    <scope>NUCLEOTIDE SEQUENCE</scope>
    <source>
        <strain evidence="1">Berkeley</strain>
    </source>
</reference>
<evidence type="ECO:0000313" key="1">
    <source>
        <dbReference type="EMBL" id="KAJ9077395.1"/>
    </source>
</evidence>
<dbReference type="EMBL" id="QTSX02002200">
    <property type="protein sequence ID" value="KAJ9077395.1"/>
    <property type="molecule type" value="Genomic_DNA"/>
</dbReference>
<gene>
    <name evidence="1" type="ORF">DSO57_1017020</name>
</gene>
<keyword evidence="2" id="KW-1185">Reference proteome</keyword>
<evidence type="ECO:0000313" key="2">
    <source>
        <dbReference type="Proteomes" id="UP001165960"/>
    </source>
</evidence>
<dbReference type="Proteomes" id="UP001165960">
    <property type="component" value="Unassembled WGS sequence"/>
</dbReference>
<accession>A0ACC2TRL8</accession>
<name>A0ACC2TRL8_9FUNG</name>
<organism evidence="1 2">
    <name type="scientific">Entomophthora muscae</name>
    <dbReference type="NCBI Taxonomy" id="34485"/>
    <lineage>
        <taxon>Eukaryota</taxon>
        <taxon>Fungi</taxon>
        <taxon>Fungi incertae sedis</taxon>
        <taxon>Zoopagomycota</taxon>
        <taxon>Entomophthoromycotina</taxon>
        <taxon>Entomophthoromycetes</taxon>
        <taxon>Entomophthorales</taxon>
        <taxon>Entomophthoraceae</taxon>
        <taxon>Entomophthora</taxon>
    </lineage>
</organism>
<sequence>MQTLSGYKFKYEFVKGALNILPDLLSCNPAMYLVRGNKDPQVTVIPNSLILLASGLSPSQTPAMAPVVTPQLLTIGPAPHWRQLHHLLSPARFFMTFWWPRTPCQMVKLSVKSCLLSLRLIVSIPLRIG</sequence>